<gene>
    <name evidence="2" type="ORF">DU478_01545</name>
</gene>
<comment type="caution">
    <text evidence="2">The sequence shown here is derived from an EMBL/GenBank/DDBJ whole genome shotgun (WGS) entry which is preliminary data.</text>
</comment>
<keyword evidence="1" id="KW-0732">Signal</keyword>
<organism evidence="2 3">
    <name type="scientific">Thalassococcus profundi</name>
    <dbReference type="NCBI Taxonomy" id="2282382"/>
    <lineage>
        <taxon>Bacteria</taxon>
        <taxon>Pseudomonadati</taxon>
        <taxon>Pseudomonadota</taxon>
        <taxon>Alphaproteobacteria</taxon>
        <taxon>Rhodobacterales</taxon>
        <taxon>Roseobacteraceae</taxon>
        <taxon>Thalassococcus</taxon>
    </lineage>
</organism>
<dbReference type="AlphaFoldDB" id="A0A369TSC9"/>
<feature type="chain" id="PRO_5016860439" evidence="1">
    <location>
        <begin position="26"/>
        <end position="132"/>
    </location>
</feature>
<dbReference type="RefSeq" id="WP_114509160.1">
    <property type="nucleotide sequence ID" value="NZ_QPMK01000001.1"/>
</dbReference>
<proteinExistence type="predicted"/>
<sequence length="132" mass="13902">MTARVFLRGVAFGTALSLSGSAAMAEVTYGPLRCASKDARPDLLVMVVYRLDAATVPTWAVQAKADGADQPVLPFLAITPEALDGCRPDTFPAFVDGETFLASELEFNRLVGAGPIAGLPGPIAETYWTLVD</sequence>
<accession>A0A369TSC9</accession>
<protein>
    <submittedName>
        <fullName evidence="2">Uncharacterized protein</fullName>
    </submittedName>
</protein>
<evidence type="ECO:0000313" key="2">
    <source>
        <dbReference type="EMBL" id="RDD68181.1"/>
    </source>
</evidence>
<evidence type="ECO:0000256" key="1">
    <source>
        <dbReference type="SAM" id="SignalP"/>
    </source>
</evidence>
<dbReference type="EMBL" id="QPMK01000001">
    <property type="protein sequence ID" value="RDD68181.1"/>
    <property type="molecule type" value="Genomic_DNA"/>
</dbReference>
<feature type="signal peptide" evidence="1">
    <location>
        <begin position="1"/>
        <end position="25"/>
    </location>
</feature>
<dbReference type="Proteomes" id="UP000253977">
    <property type="component" value="Unassembled WGS sequence"/>
</dbReference>
<reference evidence="2 3" key="1">
    <citation type="submission" date="2018-07" db="EMBL/GenBank/DDBJ databases">
        <title>Thalassococcus profundi sp. nov., a marine bacterium isolated from deep seawater of Okinawa Trough.</title>
        <authorList>
            <person name="Yu M."/>
        </authorList>
    </citation>
    <scope>NUCLEOTIDE SEQUENCE [LARGE SCALE GENOMIC DNA]</scope>
    <source>
        <strain evidence="2 3">WRAS1</strain>
    </source>
</reference>
<name>A0A369TSC9_9RHOB</name>
<keyword evidence="3" id="KW-1185">Reference proteome</keyword>
<evidence type="ECO:0000313" key="3">
    <source>
        <dbReference type="Proteomes" id="UP000253977"/>
    </source>
</evidence>